<keyword evidence="3" id="KW-1185">Reference proteome</keyword>
<proteinExistence type="predicted"/>
<comment type="caution">
    <text evidence="2">The sequence shown here is derived from an EMBL/GenBank/DDBJ whole genome shotgun (WGS) entry which is preliminary data.</text>
</comment>
<evidence type="ECO:0000259" key="1">
    <source>
        <dbReference type="Pfam" id="PF01368"/>
    </source>
</evidence>
<evidence type="ECO:0000313" key="3">
    <source>
        <dbReference type="Proteomes" id="UP000632828"/>
    </source>
</evidence>
<evidence type="ECO:0000313" key="2">
    <source>
        <dbReference type="EMBL" id="MBD1399191.1"/>
    </source>
</evidence>
<dbReference type="InterPro" id="IPR038763">
    <property type="entry name" value="DHH_sf"/>
</dbReference>
<feature type="domain" description="DDH" evidence="1">
    <location>
        <begin position="37"/>
        <end position="182"/>
    </location>
</feature>
<dbReference type="PANTHER" id="PTHR47618">
    <property type="entry name" value="BIFUNCTIONAL OLIGORIBONUCLEASE AND PAP PHOSPHATASE NRNA"/>
    <property type="match status" value="1"/>
</dbReference>
<dbReference type="PANTHER" id="PTHR47618:SF1">
    <property type="entry name" value="BIFUNCTIONAL OLIGORIBONUCLEASE AND PAP PHOSPHATASE NRNA"/>
    <property type="match status" value="1"/>
</dbReference>
<dbReference type="AlphaFoldDB" id="A0A8J6QN34"/>
<gene>
    <name evidence="2" type="ORF">ICT70_00730</name>
</gene>
<dbReference type="EMBL" id="JACWUN010000001">
    <property type="protein sequence ID" value="MBD1399191.1"/>
    <property type="molecule type" value="Genomic_DNA"/>
</dbReference>
<dbReference type="RefSeq" id="WP_191153465.1">
    <property type="nucleotide sequence ID" value="NZ_JACWUN010000001.1"/>
</dbReference>
<dbReference type="SUPFAM" id="SSF64182">
    <property type="entry name" value="DHH phosphoesterases"/>
    <property type="match status" value="1"/>
</dbReference>
<reference evidence="2" key="1">
    <citation type="submission" date="2020-09" db="EMBL/GenBank/DDBJ databases">
        <title>Pelobacter alkaliphilus sp. nov., a novel anaerobic arsenate-reducing bacterium from terrestrial mud volcano.</title>
        <authorList>
            <person name="Khomyakova M.A."/>
            <person name="Merkel A.Y."/>
            <person name="Slobodkin A.I."/>
        </authorList>
    </citation>
    <scope>NUCLEOTIDE SEQUENCE</scope>
    <source>
        <strain evidence="2">M08fum</strain>
    </source>
</reference>
<organism evidence="2 3">
    <name type="scientific">Pelovirga terrestris</name>
    <dbReference type="NCBI Taxonomy" id="2771352"/>
    <lineage>
        <taxon>Bacteria</taxon>
        <taxon>Pseudomonadati</taxon>
        <taxon>Thermodesulfobacteriota</taxon>
        <taxon>Desulfuromonadia</taxon>
        <taxon>Geobacterales</taxon>
        <taxon>Geobacteraceae</taxon>
        <taxon>Pelovirga</taxon>
    </lineage>
</organism>
<dbReference type="InterPro" id="IPR051319">
    <property type="entry name" value="Oligoribo/pAp-PDE_c-di-AMP_PDE"/>
</dbReference>
<name>A0A8J6QN34_9BACT</name>
<dbReference type="Proteomes" id="UP000632828">
    <property type="component" value="Unassembled WGS sequence"/>
</dbReference>
<accession>A0A8J6QN34</accession>
<dbReference type="Gene3D" id="3.90.1640.10">
    <property type="entry name" value="inorganic pyrophosphatase (n-terminal core)"/>
    <property type="match status" value="1"/>
</dbReference>
<dbReference type="InterPro" id="IPR001667">
    <property type="entry name" value="DDH_dom"/>
</dbReference>
<protein>
    <submittedName>
        <fullName evidence="2">DHH family phosphoesterase</fullName>
    </submittedName>
</protein>
<sequence>MTSNEKTGQADRIDCPLQLPGVDLVDQVIEWVRGRGKVVIVTHDNPDPDSIAAAVALRHLLIVKTGQNAVLTYGGVIGRSENRNMVEQLEIPMIPISELELKQFQVVCMVDTQPNTGNNSWPAALPVHFIIDHHRPKSDLSKVCWVDIRESYGASATILYEYLVAQGVAINTRLATCLYYAIKSETQDLGREWSKADRDAYLKLLPLANNRILFKIIHPQVSSAYFCAFRQAIDSARIYDSALVFNLCRIDNPDLVAELADFLLRHKGINYVLGMGWFDDTQILSMRSLDPDAKLGLVIQEMVAGLGTAGGHGMVAGGQIRTMNNQAKAQQELEEILTRRMLKALNMPEQPGKPLVPSCD</sequence>
<dbReference type="Pfam" id="PF01368">
    <property type="entry name" value="DHH"/>
    <property type="match status" value="1"/>
</dbReference>